<dbReference type="Proteomes" id="UP001240984">
    <property type="component" value="Unassembled WGS sequence"/>
</dbReference>
<evidence type="ECO:0000256" key="2">
    <source>
        <dbReference type="ARBA" id="ARBA00023125"/>
    </source>
</evidence>
<evidence type="ECO:0000256" key="1">
    <source>
        <dbReference type="ARBA" id="ARBA00023015"/>
    </source>
</evidence>
<accession>A0ABT9N4H3</accession>
<comment type="caution">
    <text evidence="5">The sequence shown here is derived from an EMBL/GenBank/DDBJ whole genome shotgun (WGS) entry which is preliminary data.</text>
</comment>
<sequence length="42" mass="4584">MTTGYRELAAILRAAILRGEYAEGATLPKQEEIATLHGVRGR</sequence>
<evidence type="ECO:0000256" key="3">
    <source>
        <dbReference type="ARBA" id="ARBA00023163"/>
    </source>
</evidence>
<keyword evidence="6" id="KW-1185">Reference proteome</keyword>
<protein>
    <submittedName>
        <fullName evidence="5">DNA-binding GntR family transcriptional regulator</fullName>
    </submittedName>
</protein>
<evidence type="ECO:0000259" key="4">
    <source>
        <dbReference type="Pfam" id="PF00392"/>
    </source>
</evidence>
<dbReference type="EMBL" id="JAUSRA010000001">
    <property type="protein sequence ID" value="MDP9798610.1"/>
    <property type="molecule type" value="Genomic_DNA"/>
</dbReference>
<gene>
    <name evidence="5" type="ORF">J2S43_007122</name>
</gene>
<reference evidence="5 6" key="1">
    <citation type="submission" date="2023-07" db="EMBL/GenBank/DDBJ databases">
        <title>Sequencing the genomes of 1000 actinobacteria strains.</title>
        <authorList>
            <person name="Klenk H.-P."/>
        </authorList>
    </citation>
    <scope>NUCLEOTIDE SEQUENCE [LARGE SCALE GENOMIC DNA]</scope>
    <source>
        <strain evidence="5 6">DSM 44710</strain>
    </source>
</reference>
<dbReference type="Pfam" id="PF00392">
    <property type="entry name" value="GntR"/>
    <property type="match status" value="1"/>
</dbReference>
<dbReference type="RefSeq" id="WP_306836629.1">
    <property type="nucleotide sequence ID" value="NZ_JAUSRA010000001.1"/>
</dbReference>
<dbReference type="Gene3D" id="1.10.10.10">
    <property type="entry name" value="Winged helix-like DNA-binding domain superfamily/Winged helix DNA-binding domain"/>
    <property type="match status" value="1"/>
</dbReference>
<name>A0ABT9N4H3_9ACTN</name>
<dbReference type="GO" id="GO:0003677">
    <property type="term" value="F:DNA binding"/>
    <property type="evidence" value="ECO:0007669"/>
    <property type="project" value="UniProtKB-KW"/>
</dbReference>
<keyword evidence="2 5" id="KW-0238">DNA-binding</keyword>
<organism evidence="5 6">
    <name type="scientific">Catenuloplanes nepalensis</name>
    <dbReference type="NCBI Taxonomy" id="587533"/>
    <lineage>
        <taxon>Bacteria</taxon>
        <taxon>Bacillati</taxon>
        <taxon>Actinomycetota</taxon>
        <taxon>Actinomycetes</taxon>
        <taxon>Micromonosporales</taxon>
        <taxon>Micromonosporaceae</taxon>
        <taxon>Catenuloplanes</taxon>
    </lineage>
</organism>
<keyword evidence="3" id="KW-0804">Transcription</keyword>
<proteinExistence type="predicted"/>
<keyword evidence="1" id="KW-0805">Transcription regulation</keyword>
<dbReference type="InterPro" id="IPR000524">
    <property type="entry name" value="Tscrpt_reg_HTH_GntR"/>
</dbReference>
<evidence type="ECO:0000313" key="5">
    <source>
        <dbReference type="EMBL" id="MDP9798610.1"/>
    </source>
</evidence>
<evidence type="ECO:0000313" key="6">
    <source>
        <dbReference type="Proteomes" id="UP001240984"/>
    </source>
</evidence>
<feature type="domain" description="HTH gntR-type" evidence="4">
    <location>
        <begin position="5"/>
        <end position="39"/>
    </location>
</feature>
<dbReference type="InterPro" id="IPR036388">
    <property type="entry name" value="WH-like_DNA-bd_sf"/>
</dbReference>